<gene>
    <name evidence="2" type="ORF">RZN69_11665</name>
</gene>
<evidence type="ECO:0008006" key="4">
    <source>
        <dbReference type="Google" id="ProtNLM"/>
    </source>
</evidence>
<keyword evidence="1" id="KW-0732">Signal</keyword>
<reference evidence="2 3" key="1">
    <citation type="submission" date="2023-10" db="EMBL/GenBank/DDBJ databases">
        <title>Rubellicoccus peritrichatus gen. nov., sp. nov., isolated from an algae of coral reef tank.</title>
        <authorList>
            <person name="Luo J."/>
        </authorList>
    </citation>
    <scope>NUCLEOTIDE SEQUENCE [LARGE SCALE GENOMIC DNA]</scope>
    <source>
        <strain evidence="2 3">CR14</strain>
    </source>
</reference>
<protein>
    <recommendedName>
        <fullName evidence="4">Outer membrane lipoprotein-sorting protein</fullName>
    </recommendedName>
</protein>
<evidence type="ECO:0000256" key="1">
    <source>
        <dbReference type="SAM" id="SignalP"/>
    </source>
</evidence>
<evidence type="ECO:0000313" key="2">
    <source>
        <dbReference type="EMBL" id="WOO39271.1"/>
    </source>
</evidence>
<dbReference type="AlphaFoldDB" id="A0AAQ3QRD8"/>
<keyword evidence="3" id="KW-1185">Reference proteome</keyword>
<feature type="chain" id="PRO_5042918611" description="Outer membrane lipoprotein-sorting protein" evidence="1">
    <location>
        <begin position="20"/>
        <end position="272"/>
    </location>
</feature>
<dbReference type="Proteomes" id="UP001304300">
    <property type="component" value="Chromosome"/>
</dbReference>
<sequence length="272" mass="31508">MRAFLTSTLLFLLVVPVFAQPNEAESIDAKLREAIPDDGTDAASKKILETHLRSLGGLGRIMTIRNTVSKGILKEAKEDYDMVYYRAAPDKIRVETSQTFMGRPQTLIEGYNGEIAWEYDKRSENAFPKEVSAKQAADLIQEADFYGPLVNWEEKGYVFKYEGEVKSRGRKHYLLKMFYPNGRTVYFYFDAKTLLVTRVGREKNVRNTLVDTDVYYTKYDRVDGIWMPVKYEFALEDQIFGSLTLDSIEANQPMDLEIFNVPKIKERWLRKN</sequence>
<dbReference type="RefSeq" id="WP_317831103.1">
    <property type="nucleotide sequence ID" value="NZ_CP136920.1"/>
</dbReference>
<organism evidence="2 3">
    <name type="scientific">Rubellicoccus peritrichatus</name>
    <dbReference type="NCBI Taxonomy" id="3080537"/>
    <lineage>
        <taxon>Bacteria</taxon>
        <taxon>Pseudomonadati</taxon>
        <taxon>Verrucomicrobiota</taxon>
        <taxon>Opitutia</taxon>
        <taxon>Puniceicoccales</taxon>
        <taxon>Cerasicoccaceae</taxon>
        <taxon>Rubellicoccus</taxon>
    </lineage>
</organism>
<dbReference type="EMBL" id="CP136920">
    <property type="protein sequence ID" value="WOO39271.1"/>
    <property type="molecule type" value="Genomic_DNA"/>
</dbReference>
<proteinExistence type="predicted"/>
<feature type="signal peptide" evidence="1">
    <location>
        <begin position="1"/>
        <end position="19"/>
    </location>
</feature>
<dbReference type="KEGG" id="puo:RZN69_11665"/>
<name>A0AAQ3QRD8_9BACT</name>
<dbReference type="Gene3D" id="2.50.20.10">
    <property type="entry name" value="Lipoprotein localisation LolA/LolB/LppX"/>
    <property type="match status" value="1"/>
</dbReference>
<evidence type="ECO:0000313" key="3">
    <source>
        <dbReference type="Proteomes" id="UP001304300"/>
    </source>
</evidence>
<accession>A0AAQ3QRD8</accession>